<dbReference type="OrthoDB" id="2801544at2759"/>
<dbReference type="Pfam" id="PF00176">
    <property type="entry name" value="SNF2-rel_dom"/>
    <property type="match status" value="1"/>
</dbReference>
<feature type="domain" description="Helicase C-terminal" evidence="6">
    <location>
        <begin position="955"/>
        <end position="1126"/>
    </location>
</feature>
<keyword evidence="8" id="KW-1185">Reference proteome</keyword>
<dbReference type="Gene3D" id="3.40.50.10810">
    <property type="entry name" value="Tandem AAA-ATPase domain"/>
    <property type="match status" value="2"/>
</dbReference>
<dbReference type="InterPro" id="IPR014001">
    <property type="entry name" value="Helicase_ATP-bd"/>
</dbReference>
<dbReference type="GO" id="GO:0006281">
    <property type="term" value="P:DNA repair"/>
    <property type="evidence" value="ECO:0007669"/>
    <property type="project" value="TreeGrafter"/>
</dbReference>
<evidence type="ECO:0000259" key="5">
    <source>
        <dbReference type="PROSITE" id="PS51192"/>
    </source>
</evidence>
<keyword evidence="1" id="KW-0547">Nucleotide-binding</keyword>
<evidence type="ECO:0000256" key="2">
    <source>
        <dbReference type="ARBA" id="ARBA00022801"/>
    </source>
</evidence>
<evidence type="ECO:0000259" key="6">
    <source>
        <dbReference type="PROSITE" id="PS51194"/>
    </source>
</evidence>
<dbReference type="InterPro" id="IPR049730">
    <property type="entry name" value="SNF2/RAD54-like_C"/>
</dbReference>
<evidence type="ECO:0000313" key="8">
    <source>
        <dbReference type="Proteomes" id="UP000275078"/>
    </source>
</evidence>
<evidence type="ECO:0000313" key="7">
    <source>
        <dbReference type="EMBL" id="RPA77622.1"/>
    </source>
</evidence>
<evidence type="ECO:0008006" key="9">
    <source>
        <dbReference type="Google" id="ProtNLM"/>
    </source>
</evidence>
<feature type="region of interest" description="Disordered" evidence="4">
    <location>
        <begin position="852"/>
        <end position="937"/>
    </location>
</feature>
<dbReference type="GO" id="GO:0016787">
    <property type="term" value="F:hydrolase activity"/>
    <property type="evidence" value="ECO:0007669"/>
    <property type="project" value="UniProtKB-KW"/>
</dbReference>
<dbReference type="InterPro" id="IPR050628">
    <property type="entry name" value="SNF2_RAD54_helicase_TF"/>
</dbReference>
<evidence type="ECO:0000256" key="1">
    <source>
        <dbReference type="ARBA" id="ARBA00022741"/>
    </source>
</evidence>
<feature type="compositionally biased region" description="Basic and acidic residues" evidence="4">
    <location>
        <begin position="159"/>
        <end position="169"/>
    </location>
</feature>
<dbReference type="PANTHER" id="PTHR45626">
    <property type="entry name" value="TRANSCRIPTION TERMINATION FACTOR 2-RELATED"/>
    <property type="match status" value="1"/>
</dbReference>
<dbReference type="STRING" id="1160509.A0A3N4HUW2"/>
<protein>
    <recommendedName>
        <fullName evidence="9">P-loop containing nucleoside triphosphate hydrolase protein</fullName>
    </recommendedName>
</protein>
<keyword evidence="3" id="KW-0067">ATP-binding</keyword>
<evidence type="ECO:0000256" key="3">
    <source>
        <dbReference type="ARBA" id="ARBA00022840"/>
    </source>
</evidence>
<dbReference type="PROSITE" id="PS51194">
    <property type="entry name" value="HELICASE_CTER"/>
    <property type="match status" value="1"/>
</dbReference>
<dbReference type="GO" id="GO:0005634">
    <property type="term" value="C:nucleus"/>
    <property type="evidence" value="ECO:0007669"/>
    <property type="project" value="TreeGrafter"/>
</dbReference>
<dbReference type="CDD" id="cd18793">
    <property type="entry name" value="SF2_C_SNF"/>
    <property type="match status" value="1"/>
</dbReference>
<feature type="compositionally biased region" description="Polar residues" evidence="4">
    <location>
        <begin position="146"/>
        <end position="157"/>
    </location>
</feature>
<dbReference type="InterPro" id="IPR027417">
    <property type="entry name" value="P-loop_NTPase"/>
</dbReference>
<dbReference type="Proteomes" id="UP000275078">
    <property type="component" value="Unassembled WGS sequence"/>
</dbReference>
<feature type="region of interest" description="Disordered" evidence="4">
    <location>
        <begin position="142"/>
        <end position="169"/>
    </location>
</feature>
<gene>
    <name evidence="7" type="ORF">BJ508DRAFT_378773</name>
</gene>
<proteinExistence type="predicted"/>
<dbReference type="AlphaFoldDB" id="A0A3N4HUW2"/>
<dbReference type="SUPFAM" id="SSF52540">
    <property type="entry name" value="P-loop containing nucleoside triphosphate hydrolases"/>
    <property type="match status" value="2"/>
</dbReference>
<dbReference type="InterPro" id="IPR000330">
    <property type="entry name" value="SNF2_N"/>
</dbReference>
<accession>A0A3N4HUW2</accession>
<dbReference type="InterPro" id="IPR038718">
    <property type="entry name" value="SNF2-like_sf"/>
</dbReference>
<reference evidence="7 8" key="1">
    <citation type="journal article" date="2018" name="Nat. Ecol. Evol.">
        <title>Pezizomycetes genomes reveal the molecular basis of ectomycorrhizal truffle lifestyle.</title>
        <authorList>
            <person name="Murat C."/>
            <person name="Payen T."/>
            <person name="Noel B."/>
            <person name="Kuo A."/>
            <person name="Morin E."/>
            <person name="Chen J."/>
            <person name="Kohler A."/>
            <person name="Krizsan K."/>
            <person name="Balestrini R."/>
            <person name="Da Silva C."/>
            <person name="Montanini B."/>
            <person name="Hainaut M."/>
            <person name="Levati E."/>
            <person name="Barry K.W."/>
            <person name="Belfiori B."/>
            <person name="Cichocki N."/>
            <person name="Clum A."/>
            <person name="Dockter R.B."/>
            <person name="Fauchery L."/>
            <person name="Guy J."/>
            <person name="Iotti M."/>
            <person name="Le Tacon F."/>
            <person name="Lindquist E.A."/>
            <person name="Lipzen A."/>
            <person name="Malagnac F."/>
            <person name="Mello A."/>
            <person name="Molinier V."/>
            <person name="Miyauchi S."/>
            <person name="Poulain J."/>
            <person name="Riccioni C."/>
            <person name="Rubini A."/>
            <person name="Sitrit Y."/>
            <person name="Splivallo R."/>
            <person name="Traeger S."/>
            <person name="Wang M."/>
            <person name="Zifcakova L."/>
            <person name="Wipf D."/>
            <person name="Zambonelli A."/>
            <person name="Paolocci F."/>
            <person name="Nowrousian M."/>
            <person name="Ottonello S."/>
            <person name="Baldrian P."/>
            <person name="Spatafora J.W."/>
            <person name="Henrissat B."/>
            <person name="Nagy L.G."/>
            <person name="Aury J.M."/>
            <person name="Wincker P."/>
            <person name="Grigoriev I.V."/>
            <person name="Bonfante P."/>
            <person name="Martin F.M."/>
        </authorList>
    </citation>
    <scope>NUCLEOTIDE SEQUENCE [LARGE SCALE GENOMIC DNA]</scope>
    <source>
        <strain evidence="7 8">RN42</strain>
    </source>
</reference>
<sequence>MDFRQVRELLNSLDKLIPLGTTTFRLPRINGPGITAPDGWAWLPPPVGDEHPVPYGHEVLAALKRLVELDLARATFKTNGIVTFVRAYVLPNDIQVAGLDGKIKNHGARNKLLKTLLAGLDTSKEAWNAQIRRSEIDLTADDDVTMGNTDAESNNGSAGKKESTGESSKQEDASLFYLFNTLPSPKPKIEKLPDDAGHVREMMEQVLDHDYKINGLKSDLYNYQRRSVATMIQRELAPFRHVDPRLKKITSPSGTTYYADLTLNEVFASPRYYDDVKGGILAEEMGLGKTLICLALILATKYQQFSLHELEVRAGTSTDTTFDSVPSLMDLAARQITTHGLAWRYEIESGNIPDAAVSALKKNWPTYEAEDDTPRSRRVSIRQATRKIWLGNGTIIVCPSNLVQQWQAEIEKHIAPGTLKVLTLLTGPKAAKIPDVQELLDYDIVLFSKSRFDQEEREGKDSKNRREWYGIPTVCQCPYIGATRTPFCTCFRPEEAYHSPLFRIHWKRLIVDEGHNMSGNNNSVFVATKLRVESRWIVSGTPSSGLVGVNIGLASASTATSDAGLEAHKTPVAATEAEDIKYLGRLIKDFLRLKPWSETVTGNQKNLWHTYISKDFLQRKPGATECVKKIMKHVFVRHRAEDVEEDVKLTKLTHETVFIEPGFFEKLSINLFIMGLATNAVTSERVDEDYMFHPKNRVHLRLLINNLLKQSGFWWTGFPPMEVIETIGIAEGYLNDPERGGKANEKDKDLLKKAIKYGEMALRNHLWKVFATYHEMGYFTTGVPPEIIAAWALNSDISKLGQVSSEPHLLGETQLLEIQDFIKHFEGNGYPEDSLVGRGMVTMRAYHLVKDAERDRAQTKRAKAKSANNSKTNEGTLVSGGADKSDRAVSRLETATISDLKTADQPTTQPATPTKPGRGRKRKVPTEPPKEPTIQPLHPNSILHKAKLIGTASRKLSALISLILQHHQTEKFLIFYESENIAHHIRSALEILSIPHLIYHKSLPAATKAQYLVSFNHLPTHRIMLMDLAQASHGLNLSSASRVVFVSPVWQADREAQALKRAHRIGQTREVRAYTFVLRGTLEEAVLVRRQGMGTEESRKSRLGCVDDDVMREWIEETRFLELEEREWREGAVARIEVMRSEMSPTGGSDATVLQSW</sequence>
<feature type="compositionally biased region" description="Low complexity" evidence="4">
    <location>
        <begin position="903"/>
        <end position="916"/>
    </location>
</feature>
<organism evidence="7 8">
    <name type="scientific">Ascobolus immersus RN42</name>
    <dbReference type="NCBI Taxonomy" id="1160509"/>
    <lineage>
        <taxon>Eukaryota</taxon>
        <taxon>Fungi</taxon>
        <taxon>Dikarya</taxon>
        <taxon>Ascomycota</taxon>
        <taxon>Pezizomycotina</taxon>
        <taxon>Pezizomycetes</taxon>
        <taxon>Pezizales</taxon>
        <taxon>Ascobolaceae</taxon>
        <taxon>Ascobolus</taxon>
    </lineage>
</organism>
<dbReference type="CDD" id="cd18008">
    <property type="entry name" value="DEXDc_SHPRH-like"/>
    <property type="match status" value="1"/>
</dbReference>
<dbReference type="Gene3D" id="3.40.50.300">
    <property type="entry name" value="P-loop containing nucleotide triphosphate hydrolases"/>
    <property type="match status" value="1"/>
</dbReference>
<dbReference type="InterPro" id="IPR001650">
    <property type="entry name" value="Helicase_C-like"/>
</dbReference>
<dbReference type="GO" id="GO:0005524">
    <property type="term" value="F:ATP binding"/>
    <property type="evidence" value="ECO:0007669"/>
    <property type="project" value="UniProtKB-KW"/>
</dbReference>
<name>A0A3N4HUW2_ASCIM</name>
<evidence type="ECO:0000256" key="4">
    <source>
        <dbReference type="SAM" id="MobiDB-lite"/>
    </source>
</evidence>
<dbReference type="SMART" id="SM00487">
    <property type="entry name" value="DEXDc"/>
    <property type="match status" value="1"/>
</dbReference>
<dbReference type="PROSITE" id="PS51192">
    <property type="entry name" value="HELICASE_ATP_BIND_1"/>
    <property type="match status" value="1"/>
</dbReference>
<dbReference type="Pfam" id="PF00271">
    <property type="entry name" value="Helicase_C"/>
    <property type="match status" value="1"/>
</dbReference>
<dbReference type="EMBL" id="ML119723">
    <property type="protein sequence ID" value="RPA77622.1"/>
    <property type="molecule type" value="Genomic_DNA"/>
</dbReference>
<keyword evidence="2" id="KW-0378">Hydrolase</keyword>
<dbReference type="PANTHER" id="PTHR45626:SF51">
    <property type="entry name" value="SNF2-RELATED DOMAIN-CONTAINING PROTEIN"/>
    <property type="match status" value="1"/>
</dbReference>
<dbReference type="GO" id="GO:0008094">
    <property type="term" value="F:ATP-dependent activity, acting on DNA"/>
    <property type="evidence" value="ECO:0007669"/>
    <property type="project" value="TreeGrafter"/>
</dbReference>
<feature type="domain" description="Helicase ATP-binding" evidence="5">
    <location>
        <begin position="383"/>
        <end position="544"/>
    </location>
</feature>